<dbReference type="InterPro" id="IPR027417">
    <property type="entry name" value="P-loop_NTPase"/>
</dbReference>
<dbReference type="InterPro" id="IPR003593">
    <property type="entry name" value="AAA+_ATPase"/>
</dbReference>
<dbReference type="CDD" id="cd03215">
    <property type="entry name" value="ABC_Carb_Monos_II"/>
    <property type="match status" value="1"/>
</dbReference>
<dbReference type="SUPFAM" id="SSF52540">
    <property type="entry name" value="P-loop containing nucleoside triphosphate hydrolases"/>
    <property type="match status" value="2"/>
</dbReference>
<sequence length="519" mass="54931">MSILDAQDGPAGARTRAEAAVTLDCEDLAVRFGSFSALDGVSASWRGGAVNVVVGQNGAGKTTLARVVGGLQEPVAGRVRVDEAELPWGSVSGARQRGVELVHQHFSLPREFTVAQALELFSSAAGAAKLFSRRALRVRAAAALARTGVEVDPDAKIGSLPVESVQALEITRALVSQPRVLILDEPTAVLPPPGITALFERVRELADSGICLLLVLHKLSEVYEIADTVTVLRDGRLVLPPTDPGEVSRQDLAELIVGQATPDPPKVAPPPEGAPVVLRATALASRASGHDAAIDLPGLEIAAGEIVGIAGVEGNGQRSLVEALIGVAPLDDGQVWLDGVEITGASVRKRRSLGLRAIPFDRNVEGVSRSGSLWENHAVLRRSTDRWWLARRRQRQRCRNDLDRWNVRYRSEQQPAGDLSGGNVQKLILARELNEGVRFIVAAHPTRGLDLGAATAVRSAMATATGSGTAMLLVSADLDELFLLSHRIVVLCGGRPTGVFTAPFDRAAIGWAMTAGEPS</sequence>
<dbReference type="PANTHER" id="PTHR43790:SF9">
    <property type="entry name" value="GALACTOFURANOSE TRANSPORTER ATP-BINDING PROTEIN YTFR"/>
    <property type="match status" value="1"/>
</dbReference>
<name>A0ABN2ELX9_9ACTN</name>
<dbReference type="RefSeq" id="WP_344221629.1">
    <property type="nucleotide sequence ID" value="NZ_BAAAOS010000059.1"/>
</dbReference>
<keyword evidence="7" id="KW-1185">Reference proteome</keyword>
<evidence type="ECO:0000259" key="5">
    <source>
        <dbReference type="PROSITE" id="PS50893"/>
    </source>
</evidence>
<keyword evidence="1" id="KW-0813">Transport</keyword>
<dbReference type="InterPro" id="IPR003439">
    <property type="entry name" value="ABC_transporter-like_ATP-bd"/>
</dbReference>
<protein>
    <submittedName>
        <fullName evidence="6">ABC transporter ATP-binding protein</fullName>
    </submittedName>
</protein>
<dbReference type="GO" id="GO:0005524">
    <property type="term" value="F:ATP binding"/>
    <property type="evidence" value="ECO:0007669"/>
    <property type="project" value="UniProtKB-KW"/>
</dbReference>
<dbReference type="PROSITE" id="PS50893">
    <property type="entry name" value="ABC_TRANSPORTER_2"/>
    <property type="match status" value="2"/>
</dbReference>
<keyword evidence="2" id="KW-0677">Repeat</keyword>
<dbReference type="SMART" id="SM00382">
    <property type="entry name" value="AAA"/>
    <property type="match status" value="1"/>
</dbReference>
<dbReference type="CDD" id="cd03216">
    <property type="entry name" value="ABC_Carb_Monos_I"/>
    <property type="match status" value="1"/>
</dbReference>
<dbReference type="EMBL" id="BAAAOS010000059">
    <property type="protein sequence ID" value="GAA1610775.1"/>
    <property type="molecule type" value="Genomic_DNA"/>
</dbReference>
<evidence type="ECO:0000256" key="2">
    <source>
        <dbReference type="ARBA" id="ARBA00022737"/>
    </source>
</evidence>
<evidence type="ECO:0000256" key="1">
    <source>
        <dbReference type="ARBA" id="ARBA00022448"/>
    </source>
</evidence>
<dbReference type="Gene3D" id="3.40.50.300">
    <property type="entry name" value="P-loop containing nucleotide triphosphate hydrolases"/>
    <property type="match status" value="2"/>
</dbReference>
<evidence type="ECO:0000313" key="6">
    <source>
        <dbReference type="EMBL" id="GAA1610775.1"/>
    </source>
</evidence>
<keyword evidence="4 6" id="KW-0067">ATP-binding</keyword>
<dbReference type="PANTHER" id="PTHR43790">
    <property type="entry name" value="CARBOHYDRATE TRANSPORT ATP-BINDING PROTEIN MG119-RELATED"/>
    <property type="match status" value="1"/>
</dbReference>
<evidence type="ECO:0000313" key="7">
    <source>
        <dbReference type="Proteomes" id="UP001500393"/>
    </source>
</evidence>
<gene>
    <name evidence="6" type="ORF">GCM10009789_76430</name>
</gene>
<dbReference type="Proteomes" id="UP001500393">
    <property type="component" value="Unassembled WGS sequence"/>
</dbReference>
<proteinExistence type="predicted"/>
<dbReference type="InterPro" id="IPR050107">
    <property type="entry name" value="ABC_carbohydrate_import_ATPase"/>
</dbReference>
<dbReference type="Pfam" id="PF00005">
    <property type="entry name" value="ABC_tran"/>
    <property type="match status" value="2"/>
</dbReference>
<accession>A0ABN2ELX9</accession>
<evidence type="ECO:0000256" key="3">
    <source>
        <dbReference type="ARBA" id="ARBA00022741"/>
    </source>
</evidence>
<feature type="domain" description="ABC transporter" evidence="5">
    <location>
        <begin position="278"/>
        <end position="516"/>
    </location>
</feature>
<keyword evidence="3" id="KW-0547">Nucleotide-binding</keyword>
<feature type="domain" description="ABC transporter" evidence="5">
    <location>
        <begin position="23"/>
        <end position="259"/>
    </location>
</feature>
<evidence type="ECO:0000256" key="4">
    <source>
        <dbReference type="ARBA" id="ARBA00022840"/>
    </source>
</evidence>
<organism evidence="6 7">
    <name type="scientific">Kribbella sancticallisti</name>
    <dbReference type="NCBI Taxonomy" id="460087"/>
    <lineage>
        <taxon>Bacteria</taxon>
        <taxon>Bacillati</taxon>
        <taxon>Actinomycetota</taxon>
        <taxon>Actinomycetes</taxon>
        <taxon>Propionibacteriales</taxon>
        <taxon>Kribbellaceae</taxon>
        <taxon>Kribbella</taxon>
    </lineage>
</organism>
<comment type="caution">
    <text evidence="6">The sequence shown here is derived from an EMBL/GenBank/DDBJ whole genome shotgun (WGS) entry which is preliminary data.</text>
</comment>
<reference evidence="6 7" key="1">
    <citation type="journal article" date="2019" name="Int. J. Syst. Evol. Microbiol.">
        <title>The Global Catalogue of Microorganisms (GCM) 10K type strain sequencing project: providing services to taxonomists for standard genome sequencing and annotation.</title>
        <authorList>
            <consortium name="The Broad Institute Genomics Platform"/>
            <consortium name="The Broad Institute Genome Sequencing Center for Infectious Disease"/>
            <person name="Wu L."/>
            <person name="Ma J."/>
        </authorList>
    </citation>
    <scope>NUCLEOTIDE SEQUENCE [LARGE SCALE GENOMIC DNA]</scope>
    <source>
        <strain evidence="6 7">JCM 14969</strain>
    </source>
</reference>